<dbReference type="PANTHER" id="PTHR34847">
    <property type="entry name" value="NODULATION PROTEIN U"/>
    <property type="match status" value="1"/>
</dbReference>
<protein>
    <submittedName>
        <fullName evidence="4">Beta-1,4-N-acetylglucosamine oligosaccharide 3-O-carbamoyltransferase NolO</fullName>
    </submittedName>
</protein>
<gene>
    <name evidence="4" type="ORF">EDD40_0847</name>
</gene>
<feature type="domain" description="Carbamoyltransferase" evidence="2">
    <location>
        <begin position="122"/>
        <end position="337"/>
    </location>
</feature>
<dbReference type="RefSeq" id="WP_123741725.1">
    <property type="nucleotide sequence ID" value="NZ_RJKM01000001.1"/>
</dbReference>
<evidence type="ECO:0000313" key="4">
    <source>
        <dbReference type="EMBL" id="ROP35613.1"/>
    </source>
</evidence>
<dbReference type="GO" id="GO:0016740">
    <property type="term" value="F:transferase activity"/>
    <property type="evidence" value="ECO:0007669"/>
    <property type="project" value="UniProtKB-KW"/>
</dbReference>
<dbReference type="Proteomes" id="UP000268727">
    <property type="component" value="Unassembled WGS sequence"/>
</dbReference>
<feature type="domain" description="Carbamoyltransferase C-terminal" evidence="3">
    <location>
        <begin position="392"/>
        <end position="564"/>
    </location>
</feature>
<accession>A0A3N1GZ61</accession>
<organism evidence="4 5">
    <name type="scientific">Saccharothrix texasensis</name>
    <dbReference type="NCBI Taxonomy" id="103734"/>
    <lineage>
        <taxon>Bacteria</taxon>
        <taxon>Bacillati</taxon>
        <taxon>Actinomycetota</taxon>
        <taxon>Actinomycetes</taxon>
        <taxon>Pseudonocardiales</taxon>
        <taxon>Pseudonocardiaceae</taxon>
        <taxon>Saccharothrix</taxon>
    </lineage>
</organism>
<evidence type="ECO:0000259" key="3">
    <source>
        <dbReference type="Pfam" id="PF16861"/>
    </source>
</evidence>
<dbReference type="InterPro" id="IPR003696">
    <property type="entry name" value="Carbtransf_dom"/>
</dbReference>
<dbReference type="AlphaFoldDB" id="A0A3N1GZ61"/>
<evidence type="ECO:0000313" key="5">
    <source>
        <dbReference type="Proteomes" id="UP000268727"/>
    </source>
</evidence>
<dbReference type="PANTHER" id="PTHR34847:SF1">
    <property type="entry name" value="NODULATION PROTEIN U"/>
    <property type="match status" value="1"/>
</dbReference>
<feature type="domain" description="Carbamoyltransferase" evidence="2">
    <location>
        <begin position="15"/>
        <end position="74"/>
    </location>
</feature>
<name>A0A3N1GZ61_9PSEU</name>
<dbReference type="InterPro" id="IPR031730">
    <property type="entry name" value="Carbam_trans_C"/>
</dbReference>
<dbReference type="InterPro" id="IPR038152">
    <property type="entry name" value="Carbam_trans_C_sf"/>
</dbReference>
<dbReference type="Gene3D" id="3.30.420.40">
    <property type="match status" value="2"/>
</dbReference>
<comment type="caution">
    <text evidence="4">The sequence shown here is derived from an EMBL/GenBank/DDBJ whole genome shotgun (WGS) entry which is preliminary data.</text>
</comment>
<keyword evidence="5" id="KW-1185">Reference proteome</keyword>
<dbReference type="Pfam" id="PF02543">
    <property type="entry name" value="Carbam_trans_N"/>
    <property type="match status" value="2"/>
</dbReference>
<dbReference type="SUPFAM" id="SSF53067">
    <property type="entry name" value="Actin-like ATPase domain"/>
    <property type="match status" value="1"/>
</dbReference>
<evidence type="ECO:0000256" key="1">
    <source>
        <dbReference type="ARBA" id="ARBA00006129"/>
    </source>
</evidence>
<reference evidence="4 5" key="1">
    <citation type="submission" date="2018-11" db="EMBL/GenBank/DDBJ databases">
        <title>Sequencing the genomes of 1000 actinobacteria strains.</title>
        <authorList>
            <person name="Klenk H.-P."/>
        </authorList>
    </citation>
    <scope>NUCLEOTIDE SEQUENCE [LARGE SCALE GENOMIC DNA]</scope>
    <source>
        <strain evidence="4 5">DSM 44231</strain>
    </source>
</reference>
<proteinExistence type="inferred from homology"/>
<keyword evidence="4" id="KW-0808">Transferase</keyword>
<comment type="similarity">
    <text evidence="1">Belongs to the NodU/CmcH family.</text>
</comment>
<dbReference type="Gene3D" id="3.90.870.20">
    <property type="entry name" value="Carbamoyltransferase, C-terminal domain"/>
    <property type="match status" value="1"/>
</dbReference>
<dbReference type="EMBL" id="RJKM01000001">
    <property type="protein sequence ID" value="ROP35613.1"/>
    <property type="molecule type" value="Genomic_DNA"/>
</dbReference>
<dbReference type="Pfam" id="PF16861">
    <property type="entry name" value="Carbam_trans_C"/>
    <property type="match status" value="1"/>
</dbReference>
<dbReference type="InterPro" id="IPR043129">
    <property type="entry name" value="ATPase_NBD"/>
</dbReference>
<dbReference type="OrthoDB" id="9780777at2"/>
<dbReference type="InterPro" id="IPR051338">
    <property type="entry name" value="NodU/CmcH_Carbamoyltrnsfr"/>
</dbReference>
<evidence type="ECO:0000259" key="2">
    <source>
        <dbReference type="Pfam" id="PF02543"/>
    </source>
</evidence>
<sequence length="658" mass="71597">MLTLGISGHFDLLPGLYRTYMHDATACLVADGELVVAVEEERFNRIKKTNKFPAGAIRACLDLAGVGPGDVDALGYYFGRDLVDLGLGNFHVATPVQPVRWGVDLLQDRLREHFDWELPADRIMFTRHHLAHAWSSFARSGMADALVVVMDGRGEHTSTTIYLAGSGEMRELRSYSVAHSLGQLYQDAIGHVGYGFGDEYKVMGLAPYGDPATYREQFRSLYTLLPDGDYAMTPPMPDINPTVAAFYEKGFVARRAGEPVTQEHQDFAAGLQETLEILAMHVLTHWARQTGATRLCFTGGVAHNSSLNGLILRSGLFEEVFVHPSSHDAGAAEGAAIVAAARLGTPHTRVGRLTSASLGPDLGTPDEVERALRAWSGIVEVERAADVVDATAELLAGGAVVGWAHGRSEFGPRALGNRSILADARPVENRDRINAMVKKREGFRPFAPAVTPEAAATYFDLTGTKADHGFMSFVVHVQEDRRAELGAVTHVDGTARVQVVTPGANARFHQLITRFGELTGTPVLLNTSFNNNAEPIVQTVHDALTTYLTTEIDVLVVEDFLVRRRGPAARALDDLVLTLRPVTRLRQDWRPGDEVSGEVYLDYSFGPSAKVSPTVFDLLAAADGESTVAALAGTLTDEVRDELVSLWQRRFFSLAPKA</sequence>